<dbReference type="InterPro" id="IPR013216">
    <property type="entry name" value="Methyltransf_11"/>
</dbReference>
<evidence type="ECO:0000313" key="3">
    <source>
        <dbReference type="Proteomes" id="UP001215503"/>
    </source>
</evidence>
<dbReference type="InterPro" id="IPR029063">
    <property type="entry name" value="SAM-dependent_MTases_sf"/>
</dbReference>
<evidence type="ECO:0000313" key="2">
    <source>
        <dbReference type="EMBL" id="MDF2096960.1"/>
    </source>
</evidence>
<feature type="domain" description="Methyltransferase type 11" evidence="1">
    <location>
        <begin position="88"/>
        <end position="129"/>
    </location>
</feature>
<comment type="caution">
    <text evidence="2">The sequence shown here is derived from an EMBL/GenBank/DDBJ whole genome shotgun (WGS) entry which is preliminary data.</text>
</comment>
<dbReference type="RefSeq" id="WP_275823728.1">
    <property type="nucleotide sequence ID" value="NZ_JARHUD010000008.1"/>
</dbReference>
<keyword evidence="2" id="KW-0489">Methyltransferase</keyword>
<reference evidence="2 3" key="1">
    <citation type="submission" date="2023-03" db="EMBL/GenBank/DDBJ databases">
        <title>Fodinicurvata sp. CAU 1616 isolated from sea sendiment.</title>
        <authorList>
            <person name="Kim W."/>
        </authorList>
    </citation>
    <scope>NUCLEOTIDE SEQUENCE [LARGE SCALE GENOMIC DNA]</scope>
    <source>
        <strain evidence="2 3">CAU 1616</strain>
    </source>
</reference>
<dbReference type="Proteomes" id="UP001215503">
    <property type="component" value="Unassembled WGS sequence"/>
</dbReference>
<evidence type="ECO:0000259" key="1">
    <source>
        <dbReference type="Pfam" id="PF08241"/>
    </source>
</evidence>
<dbReference type="Gene3D" id="3.40.50.150">
    <property type="entry name" value="Vaccinia Virus protein VP39"/>
    <property type="match status" value="1"/>
</dbReference>
<organism evidence="2 3">
    <name type="scientific">Aquibaculum arenosum</name>
    <dbReference type="NCBI Taxonomy" id="3032591"/>
    <lineage>
        <taxon>Bacteria</taxon>
        <taxon>Pseudomonadati</taxon>
        <taxon>Pseudomonadota</taxon>
        <taxon>Alphaproteobacteria</taxon>
        <taxon>Rhodospirillales</taxon>
        <taxon>Rhodovibrionaceae</taxon>
        <taxon>Aquibaculum</taxon>
    </lineage>
</organism>
<dbReference type="EMBL" id="JARHUD010000008">
    <property type="protein sequence ID" value="MDF2096960.1"/>
    <property type="molecule type" value="Genomic_DNA"/>
</dbReference>
<keyword evidence="3" id="KW-1185">Reference proteome</keyword>
<accession>A0ABT5YPR5</accession>
<protein>
    <submittedName>
        <fullName evidence="2">Methyltransferase domain-containing protein</fullName>
    </submittedName>
</protein>
<proteinExistence type="predicted"/>
<dbReference type="Pfam" id="PF08241">
    <property type="entry name" value="Methyltransf_11"/>
    <property type="match status" value="1"/>
</dbReference>
<gene>
    <name evidence="2" type="ORF">P2G67_13340</name>
</gene>
<keyword evidence="2" id="KW-0808">Transferase</keyword>
<dbReference type="GO" id="GO:0032259">
    <property type="term" value="P:methylation"/>
    <property type="evidence" value="ECO:0007669"/>
    <property type="project" value="UniProtKB-KW"/>
</dbReference>
<sequence length="250" mass="28517">MSSDVLGLSEFYRTHTGQVARHLIRRQVRQRWPDVSGCVVLGLGFATPYMRQFRDEADRVLAFMPTRQGVMHWPVEGPFASTLVEEGMLPLADCSVDRLLLVHAVEHSESLDALLREAWRVLDGEGRLLVVAPNRRGLWARFDRTPFGHGRPYSPSQLSRLLREHLFTPLEAREALYVPPTSWRWLLGTAPAWERLGQRWFPQVAGVNLLEAKKQLYAVRPLAARQRRKRAFVLPMPVSAAPSPARRSAR</sequence>
<dbReference type="GO" id="GO:0008168">
    <property type="term" value="F:methyltransferase activity"/>
    <property type="evidence" value="ECO:0007669"/>
    <property type="project" value="UniProtKB-KW"/>
</dbReference>
<dbReference type="SUPFAM" id="SSF53335">
    <property type="entry name" value="S-adenosyl-L-methionine-dependent methyltransferases"/>
    <property type="match status" value="1"/>
</dbReference>
<name>A0ABT5YPR5_9PROT</name>